<dbReference type="InterPro" id="IPR023214">
    <property type="entry name" value="HAD_sf"/>
</dbReference>
<protein>
    <submittedName>
        <fullName evidence="1">Phosphoglycolate phosphatase</fullName>
        <ecNumber evidence="1">3.1.3.18</ecNumber>
    </submittedName>
</protein>
<evidence type="ECO:0000313" key="2">
    <source>
        <dbReference type="Proteomes" id="UP001139263"/>
    </source>
</evidence>
<dbReference type="InterPro" id="IPR050155">
    <property type="entry name" value="HAD-like_hydrolase_sf"/>
</dbReference>
<proteinExistence type="predicted"/>
<keyword evidence="1" id="KW-0378">Hydrolase</keyword>
<dbReference type="PANTHER" id="PTHR43434">
    <property type="entry name" value="PHOSPHOGLYCOLATE PHOSPHATASE"/>
    <property type="match status" value="1"/>
</dbReference>
<dbReference type="EC" id="3.1.3.18" evidence="1"/>
<dbReference type="SUPFAM" id="SSF56784">
    <property type="entry name" value="HAD-like"/>
    <property type="match status" value="1"/>
</dbReference>
<dbReference type="RefSeq" id="WP_241712146.1">
    <property type="nucleotide sequence ID" value="NZ_JALBUF010000001.1"/>
</dbReference>
<dbReference type="InterPro" id="IPR036412">
    <property type="entry name" value="HAD-like_sf"/>
</dbReference>
<name>A0A9X2ADR1_9BACL</name>
<dbReference type="Proteomes" id="UP001139263">
    <property type="component" value="Unassembled WGS sequence"/>
</dbReference>
<dbReference type="Gene3D" id="3.40.50.1000">
    <property type="entry name" value="HAD superfamily/HAD-like"/>
    <property type="match status" value="1"/>
</dbReference>
<dbReference type="AlphaFoldDB" id="A0A9X2ADR1"/>
<accession>A0A9X2ADR1</accession>
<dbReference type="GO" id="GO:0006281">
    <property type="term" value="P:DNA repair"/>
    <property type="evidence" value="ECO:0007669"/>
    <property type="project" value="TreeGrafter"/>
</dbReference>
<keyword evidence="2" id="KW-1185">Reference proteome</keyword>
<reference evidence="1" key="1">
    <citation type="submission" date="2022-03" db="EMBL/GenBank/DDBJ databases">
        <title>Draft Genome Sequence of Firmicute Strain S0AB, a Heterotrophic Iron/Sulfur-Oxidizing Extreme Acidophile.</title>
        <authorList>
            <person name="Vergara E."/>
            <person name="Pakostova E."/>
            <person name="Johnson D.B."/>
            <person name="Holmes D.S."/>
        </authorList>
    </citation>
    <scope>NUCLEOTIDE SEQUENCE</scope>
    <source>
        <strain evidence="1">S0AB</strain>
    </source>
</reference>
<dbReference type="Pfam" id="PF00702">
    <property type="entry name" value="Hydrolase"/>
    <property type="match status" value="1"/>
</dbReference>
<comment type="caution">
    <text evidence="1">The sequence shown here is derived from an EMBL/GenBank/DDBJ whole genome shotgun (WGS) entry which is preliminary data.</text>
</comment>
<dbReference type="GO" id="GO:0008967">
    <property type="term" value="F:phosphoglycolate phosphatase activity"/>
    <property type="evidence" value="ECO:0007669"/>
    <property type="project" value="UniProtKB-EC"/>
</dbReference>
<organism evidence="1 2">
    <name type="scientific">Sulfoacidibacillus ferrooxidans</name>
    <dbReference type="NCBI Taxonomy" id="2005001"/>
    <lineage>
        <taxon>Bacteria</taxon>
        <taxon>Bacillati</taxon>
        <taxon>Bacillota</taxon>
        <taxon>Bacilli</taxon>
        <taxon>Bacillales</taxon>
        <taxon>Alicyclobacillaceae</taxon>
        <taxon>Sulfoacidibacillus</taxon>
    </lineage>
</organism>
<evidence type="ECO:0000313" key="1">
    <source>
        <dbReference type="EMBL" id="MCI0182562.1"/>
    </source>
</evidence>
<dbReference type="PANTHER" id="PTHR43434:SF1">
    <property type="entry name" value="PHOSPHOGLYCOLATE PHOSPHATASE"/>
    <property type="match status" value="1"/>
</dbReference>
<gene>
    <name evidence="1" type="primary">gph_1</name>
    <name evidence="1" type="ORF">MM817_00823</name>
</gene>
<dbReference type="EMBL" id="JALBUF010000001">
    <property type="protein sequence ID" value="MCI0182562.1"/>
    <property type="molecule type" value="Genomic_DNA"/>
</dbReference>
<sequence length="253" mass="29327">MKHYDLVLFDFDGTLYDSEDHFNTYVDMICTHLDKSQAEQLRNNYTHTREGQGTLHVGEWYDPTTKTSKPFDGSKPTDVKYYLGDYWWIVHTLGHTLGATDQQLADSFLRTREYMMTHTDEIRLVLGLKEWLQTAHEKKDPITILATNSPEVDSVSILKQLEVHSYFSEVICNSRKPTHMREILEHVSTTYDVSPERMLCVGDHYYNDIEPAVLFGADTLFINRHHVSHPRKSTYEVSTSEALIVQLNQIHSS</sequence>